<keyword evidence="6 12" id="KW-0863">Zinc-finger</keyword>
<name>A0A5F9CHB1_RABIT</name>
<feature type="domain" description="C2H2-type" evidence="13">
    <location>
        <begin position="218"/>
        <end position="245"/>
    </location>
</feature>
<comment type="function">
    <text evidence="1">May be involved in transcriptional regulation.</text>
</comment>
<dbReference type="InParanoid" id="A0A5F9CHB1"/>
<dbReference type="GO" id="GO:0000978">
    <property type="term" value="F:RNA polymerase II cis-regulatory region sequence-specific DNA binding"/>
    <property type="evidence" value="ECO:0007669"/>
    <property type="project" value="TreeGrafter"/>
</dbReference>
<evidence type="ECO:0000256" key="7">
    <source>
        <dbReference type="ARBA" id="ARBA00022833"/>
    </source>
</evidence>
<protein>
    <submittedName>
        <fullName evidence="15">Zinc finger protein 461</fullName>
    </submittedName>
</protein>
<sequence>MDHGLVMFRDVAVDVSQEEWECLNPAQRNLYKDVMLENYRNLVSLGLSISKPAVISSLEQGKEPWMGVRDVTGRQCPDLASREEPTKLLPEKDICEIEPSQGDWEQIRSHSPERSSFRDIWECRCHFEQQQGQQEDYFRQFMMKHENIPIFRQHTLLSQEFCNKEEISECSKYRKNFSYHLFFSHHKRNPKEELTECKERTGIVNTSFLMSKQRIQNGECKECWKAFIQCSQHKQHLRVHNGEKRYECKECGKAFNYSSELTLHQRIHTGEKPYECKECGKAFRQRSQLTQHQRLHTGEKPYECKHCGKAFIRGFQLTEHLRLHSGEKPYECKECGKTFRHCSYLTIHQRIHTGEKPYECKECGKAFSYHSSFSHHQKIHSGKKPYECNECGKAFCDGLQLTLHQRIHTGEKPYECKECGKTFRQCSHLKRHQRTHTGEKPHECVICGKAFRFQSHLTQHQRIHTSETPYECKECGKAFSYHSSFSHHQTVHSGKKPYECGKTLSHGLQLNLQQTPQTGEKSVKFPFLSHHPSLAS</sequence>
<feature type="domain" description="C2H2-type" evidence="13">
    <location>
        <begin position="274"/>
        <end position="301"/>
    </location>
</feature>
<feature type="domain" description="C2H2-type" evidence="13">
    <location>
        <begin position="414"/>
        <end position="441"/>
    </location>
</feature>
<evidence type="ECO:0000259" key="14">
    <source>
        <dbReference type="PROSITE" id="PS50805"/>
    </source>
</evidence>
<dbReference type="FunFam" id="3.30.160.60:FF:000295">
    <property type="entry name" value="zinc finger protein 19"/>
    <property type="match status" value="1"/>
</dbReference>
<dbReference type="Proteomes" id="UP000001811">
    <property type="component" value="Unplaced"/>
</dbReference>
<reference evidence="15" key="3">
    <citation type="submission" date="2025-09" db="UniProtKB">
        <authorList>
            <consortium name="Ensembl"/>
        </authorList>
    </citation>
    <scope>IDENTIFICATION</scope>
    <source>
        <strain evidence="15">Thorbecke</strain>
    </source>
</reference>
<keyword evidence="9" id="KW-0238">DNA-binding</keyword>
<dbReference type="CDD" id="cd07765">
    <property type="entry name" value="KRAB_A-box"/>
    <property type="match status" value="1"/>
</dbReference>
<evidence type="ECO:0000256" key="1">
    <source>
        <dbReference type="ARBA" id="ARBA00003767"/>
    </source>
</evidence>
<dbReference type="FunFam" id="3.30.160.60:FF:002343">
    <property type="entry name" value="Zinc finger protein 33A"/>
    <property type="match status" value="1"/>
</dbReference>
<reference evidence="15 16" key="1">
    <citation type="journal article" date="2011" name="Nature">
        <title>A high-resolution map of human evolutionary constraint using 29 mammals.</title>
        <authorList>
            <person name="Lindblad-Toh K."/>
            <person name="Garber M."/>
            <person name="Zuk O."/>
            <person name="Lin M.F."/>
            <person name="Parker B.J."/>
            <person name="Washietl S."/>
            <person name="Kheradpour P."/>
            <person name="Ernst J."/>
            <person name="Jordan G."/>
            <person name="Mauceli E."/>
            <person name="Ward L.D."/>
            <person name="Lowe C.B."/>
            <person name="Holloway A.K."/>
            <person name="Clamp M."/>
            <person name="Gnerre S."/>
            <person name="Alfoldi J."/>
            <person name="Beal K."/>
            <person name="Chang J."/>
            <person name="Clawson H."/>
            <person name="Cuff J."/>
            <person name="Di Palma F."/>
            <person name="Fitzgerald S."/>
            <person name="Flicek P."/>
            <person name="Guttman M."/>
            <person name="Hubisz M.J."/>
            <person name="Jaffe D.B."/>
            <person name="Jungreis I."/>
            <person name="Kent W.J."/>
            <person name="Kostka D."/>
            <person name="Lara M."/>
            <person name="Martins A.L."/>
            <person name="Massingham T."/>
            <person name="Moltke I."/>
            <person name="Raney B.J."/>
            <person name="Rasmussen M.D."/>
            <person name="Robinson J."/>
            <person name="Stark A."/>
            <person name="Vilella A.J."/>
            <person name="Wen J."/>
            <person name="Xie X."/>
            <person name="Zody M.C."/>
            <person name="Baldwin J."/>
            <person name="Bloom T."/>
            <person name="Chin C.W."/>
            <person name="Heiman D."/>
            <person name="Nicol R."/>
            <person name="Nusbaum C."/>
            <person name="Young S."/>
            <person name="Wilkinson J."/>
            <person name="Worley K.C."/>
            <person name="Kovar C.L."/>
            <person name="Muzny D.M."/>
            <person name="Gibbs R.A."/>
            <person name="Cree A."/>
            <person name="Dihn H.H."/>
            <person name="Fowler G."/>
            <person name="Jhangiani S."/>
            <person name="Joshi V."/>
            <person name="Lee S."/>
            <person name="Lewis L.R."/>
            <person name="Nazareth L.V."/>
            <person name="Okwuonu G."/>
            <person name="Santibanez J."/>
            <person name="Warren W.C."/>
            <person name="Mardis E.R."/>
            <person name="Weinstock G.M."/>
            <person name="Wilson R.K."/>
            <person name="Delehaunty K."/>
            <person name="Dooling D."/>
            <person name="Fronik C."/>
            <person name="Fulton L."/>
            <person name="Fulton B."/>
            <person name="Graves T."/>
            <person name="Minx P."/>
            <person name="Sodergren E."/>
            <person name="Birney E."/>
            <person name="Margulies E.H."/>
            <person name="Herrero J."/>
            <person name="Green E.D."/>
            <person name="Haussler D."/>
            <person name="Siepel A."/>
            <person name="Goldman N."/>
            <person name="Pollard K.S."/>
            <person name="Pedersen J.S."/>
            <person name="Lander E.S."/>
            <person name="Kellis M."/>
        </authorList>
    </citation>
    <scope>NUCLEOTIDE SEQUENCE [LARGE SCALE GENOMIC DNA]</scope>
    <source>
        <strain evidence="16">Thorbecke</strain>
    </source>
</reference>
<proteinExistence type="inferred from homology"/>
<keyword evidence="7" id="KW-0862">Zinc</keyword>
<dbReference type="Pfam" id="PF00096">
    <property type="entry name" value="zf-C2H2"/>
    <property type="match status" value="9"/>
</dbReference>
<feature type="domain" description="KRAB" evidence="14">
    <location>
        <begin position="6"/>
        <end position="77"/>
    </location>
</feature>
<evidence type="ECO:0000256" key="6">
    <source>
        <dbReference type="ARBA" id="ARBA00022771"/>
    </source>
</evidence>
<dbReference type="InterPro" id="IPR036051">
    <property type="entry name" value="KRAB_dom_sf"/>
</dbReference>
<dbReference type="SMART" id="SM00349">
    <property type="entry name" value="KRAB"/>
    <property type="match status" value="1"/>
</dbReference>
<feature type="domain" description="C2H2-type" evidence="13">
    <location>
        <begin position="386"/>
        <end position="413"/>
    </location>
</feature>
<dbReference type="Ensembl" id="ENSOCUT00000047115.1">
    <property type="protein sequence ID" value="ENSOCUP00000032981.1"/>
    <property type="gene ID" value="ENSOCUG00000028995.2"/>
</dbReference>
<evidence type="ECO:0000256" key="4">
    <source>
        <dbReference type="ARBA" id="ARBA00022723"/>
    </source>
</evidence>
<organism evidence="15 16">
    <name type="scientific">Oryctolagus cuniculus</name>
    <name type="common">Rabbit</name>
    <dbReference type="NCBI Taxonomy" id="9986"/>
    <lineage>
        <taxon>Eukaryota</taxon>
        <taxon>Metazoa</taxon>
        <taxon>Chordata</taxon>
        <taxon>Craniata</taxon>
        <taxon>Vertebrata</taxon>
        <taxon>Euteleostomi</taxon>
        <taxon>Mammalia</taxon>
        <taxon>Eutheria</taxon>
        <taxon>Euarchontoglires</taxon>
        <taxon>Glires</taxon>
        <taxon>Lagomorpha</taxon>
        <taxon>Leporidae</taxon>
        <taxon>Oryctolagus</taxon>
    </lineage>
</organism>
<feature type="domain" description="C2H2-type" evidence="13">
    <location>
        <begin position="330"/>
        <end position="357"/>
    </location>
</feature>
<dbReference type="FunFam" id="3.30.160.60:FF:004935">
    <property type="match status" value="1"/>
</dbReference>
<evidence type="ECO:0000256" key="10">
    <source>
        <dbReference type="ARBA" id="ARBA00023163"/>
    </source>
</evidence>
<dbReference type="SUPFAM" id="SSF57667">
    <property type="entry name" value="beta-beta-alpha zinc fingers"/>
    <property type="match status" value="6"/>
</dbReference>
<keyword evidence="4" id="KW-0479">Metal-binding</keyword>
<dbReference type="GO" id="GO:0000981">
    <property type="term" value="F:DNA-binding transcription factor activity, RNA polymerase II-specific"/>
    <property type="evidence" value="ECO:0007669"/>
    <property type="project" value="TreeGrafter"/>
</dbReference>
<dbReference type="AlphaFoldDB" id="A0A5F9CHB1"/>
<evidence type="ECO:0000313" key="16">
    <source>
        <dbReference type="Proteomes" id="UP000001811"/>
    </source>
</evidence>
<evidence type="ECO:0000256" key="2">
    <source>
        <dbReference type="ARBA" id="ARBA00004123"/>
    </source>
</evidence>
<dbReference type="FunFam" id="3.30.160.60:FF:000737">
    <property type="entry name" value="Zinc finger protein 565"/>
    <property type="match status" value="1"/>
</dbReference>
<keyword evidence="16" id="KW-1185">Reference proteome</keyword>
<evidence type="ECO:0000259" key="13">
    <source>
        <dbReference type="PROSITE" id="PS50157"/>
    </source>
</evidence>
<feature type="domain" description="C2H2-type" evidence="13">
    <location>
        <begin position="470"/>
        <end position="497"/>
    </location>
</feature>
<dbReference type="FunFam" id="3.30.160.60:FF:002254">
    <property type="entry name" value="Zinc finger protein 540"/>
    <property type="match status" value="2"/>
</dbReference>
<dbReference type="GeneTree" id="ENSGT00940000163325"/>
<feature type="domain" description="C2H2-type" evidence="13">
    <location>
        <begin position="442"/>
        <end position="469"/>
    </location>
</feature>
<evidence type="ECO:0000256" key="5">
    <source>
        <dbReference type="ARBA" id="ARBA00022737"/>
    </source>
</evidence>
<comment type="subcellular location">
    <subcellularLocation>
        <location evidence="2">Nucleus</location>
    </subcellularLocation>
</comment>
<feature type="domain" description="C2H2-type" evidence="13">
    <location>
        <begin position="302"/>
        <end position="329"/>
    </location>
</feature>
<keyword evidence="8" id="KW-0805">Transcription regulation</keyword>
<dbReference type="Pfam" id="PF01352">
    <property type="entry name" value="KRAB"/>
    <property type="match status" value="1"/>
</dbReference>
<gene>
    <name evidence="15" type="primary">ZNF461</name>
</gene>
<dbReference type="PANTHER" id="PTHR23235:SF178">
    <property type="entry name" value="C2H2-TYPE DOMAIN-CONTAINING PROTEIN-RELATED"/>
    <property type="match status" value="1"/>
</dbReference>
<dbReference type="PROSITE" id="PS50805">
    <property type="entry name" value="KRAB"/>
    <property type="match status" value="1"/>
</dbReference>
<dbReference type="Bgee" id="ENSOCUG00000028995">
    <property type="expression patterns" value="Expressed in aorta and 15 other cell types or tissues"/>
</dbReference>
<dbReference type="SUPFAM" id="SSF109640">
    <property type="entry name" value="KRAB domain (Kruppel-associated box)"/>
    <property type="match status" value="1"/>
</dbReference>
<dbReference type="KEGG" id="ocu:100357529"/>
<reference evidence="15" key="2">
    <citation type="submission" date="2025-08" db="UniProtKB">
        <authorList>
            <consortium name="Ensembl"/>
        </authorList>
    </citation>
    <scope>IDENTIFICATION</scope>
    <source>
        <strain evidence="15">Thorbecke</strain>
    </source>
</reference>
<dbReference type="InterPro" id="IPR036236">
    <property type="entry name" value="Znf_C2H2_sf"/>
</dbReference>
<dbReference type="FunFam" id="3.30.160.60:FF:002278">
    <property type="entry name" value="Zinc finger protein 320"/>
    <property type="match status" value="1"/>
</dbReference>
<dbReference type="GO" id="GO:0008270">
    <property type="term" value="F:zinc ion binding"/>
    <property type="evidence" value="ECO:0007669"/>
    <property type="project" value="UniProtKB-KW"/>
</dbReference>
<dbReference type="FunFam" id="3.30.160.60:FF:000028">
    <property type="entry name" value="zinc finger protein 90 homolog"/>
    <property type="match status" value="1"/>
</dbReference>
<dbReference type="FunFam" id="3.30.160.60:FF:000380">
    <property type="entry name" value="zinc finger protein 2 isoform X2"/>
    <property type="match status" value="1"/>
</dbReference>
<evidence type="ECO:0000256" key="8">
    <source>
        <dbReference type="ARBA" id="ARBA00023015"/>
    </source>
</evidence>
<dbReference type="FunFam" id="3.30.160.60:FF:000098">
    <property type="entry name" value="Zinc finger protein 614"/>
    <property type="match status" value="1"/>
</dbReference>
<evidence type="ECO:0000256" key="3">
    <source>
        <dbReference type="ARBA" id="ARBA00006991"/>
    </source>
</evidence>
<dbReference type="SMART" id="SM00355">
    <property type="entry name" value="ZnF_C2H2"/>
    <property type="match status" value="10"/>
</dbReference>
<evidence type="ECO:0000256" key="11">
    <source>
        <dbReference type="ARBA" id="ARBA00023242"/>
    </source>
</evidence>
<accession>A0A5F9CHB1</accession>
<keyword evidence="11" id="KW-0539">Nucleus</keyword>
<dbReference type="SMR" id="A0A5F9CHB1"/>
<keyword evidence="10" id="KW-0804">Transcription</keyword>
<dbReference type="PROSITE" id="PS50157">
    <property type="entry name" value="ZINC_FINGER_C2H2_2"/>
    <property type="match status" value="10"/>
</dbReference>
<dbReference type="PROSITE" id="PS00028">
    <property type="entry name" value="ZINC_FINGER_C2H2_1"/>
    <property type="match status" value="10"/>
</dbReference>
<dbReference type="GO" id="GO:0005634">
    <property type="term" value="C:nucleus"/>
    <property type="evidence" value="ECO:0007669"/>
    <property type="project" value="UniProtKB-SubCell"/>
</dbReference>
<dbReference type="Gene3D" id="3.30.160.60">
    <property type="entry name" value="Classic Zinc Finger"/>
    <property type="match status" value="10"/>
</dbReference>
<evidence type="ECO:0000256" key="12">
    <source>
        <dbReference type="PROSITE-ProRule" id="PRU00042"/>
    </source>
</evidence>
<feature type="domain" description="C2H2-type" evidence="13">
    <location>
        <begin position="246"/>
        <end position="273"/>
    </location>
</feature>
<dbReference type="OrthoDB" id="9821876at2759"/>
<keyword evidence="5" id="KW-0677">Repeat</keyword>
<dbReference type="PANTHER" id="PTHR23235">
    <property type="entry name" value="KRUEPPEL-LIKE TRANSCRIPTION FACTOR"/>
    <property type="match status" value="1"/>
</dbReference>
<dbReference type="InterPro" id="IPR001909">
    <property type="entry name" value="KRAB"/>
</dbReference>
<dbReference type="InterPro" id="IPR013087">
    <property type="entry name" value="Znf_C2H2_type"/>
</dbReference>
<dbReference type="PaxDb" id="9986-ENSOCUP00000026170"/>
<evidence type="ECO:0000256" key="9">
    <source>
        <dbReference type="ARBA" id="ARBA00023125"/>
    </source>
</evidence>
<dbReference type="Gene3D" id="6.10.140.140">
    <property type="match status" value="1"/>
</dbReference>
<evidence type="ECO:0000313" key="15">
    <source>
        <dbReference type="Ensembl" id="ENSOCUP00000032981.1"/>
    </source>
</evidence>
<feature type="domain" description="C2H2-type" evidence="13">
    <location>
        <begin position="358"/>
        <end position="385"/>
    </location>
</feature>
<comment type="similarity">
    <text evidence="3">Belongs to the krueppel C2H2-type zinc-finger protein family.</text>
</comment>